<reference evidence="4" key="1">
    <citation type="submission" date="2025-08" db="UniProtKB">
        <authorList>
            <consortium name="RefSeq"/>
        </authorList>
    </citation>
    <scope>IDENTIFICATION</scope>
    <source>
        <tissue evidence="4">Blood</tissue>
    </source>
</reference>
<protein>
    <submittedName>
        <fullName evidence="4">Partner and localizer of BRCA2</fullName>
    </submittedName>
</protein>
<feature type="compositionally biased region" description="Polar residues" evidence="1">
    <location>
        <begin position="85"/>
        <end position="95"/>
    </location>
</feature>
<dbReference type="Pfam" id="PF16756">
    <property type="entry name" value="PALB2_WD40"/>
    <property type="match status" value="1"/>
</dbReference>
<dbReference type="Gene3D" id="2.130.10.10">
    <property type="entry name" value="YVTN repeat-like/Quinoprotein amine dehydrogenase"/>
    <property type="match status" value="1"/>
</dbReference>
<proteinExistence type="predicted"/>
<dbReference type="PANTHER" id="PTHR14662:SF2">
    <property type="entry name" value="PARTNER AND LOCALIZER OF BRCA2"/>
    <property type="match status" value="1"/>
</dbReference>
<dbReference type="InterPro" id="IPR042417">
    <property type="entry name" value="PALB2"/>
</dbReference>
<dbReference type="GO" id="GO:0005654">
    <property type="term" value="C:nucleoplasm"/>
    <property type="evidence" value="ECO:0007669"/>
    <property type="project" value="TreeGrafter"/>
</dbReference>
<gene>
    <name evidence="4" type="primary">LOC113933548</name>
</gene>
<dbReference type="OrthoDB" id="9936560at2759"/>
<dbReference type="InterPro" id="IPR031920">
    <property type="entry name" value="PALB2_WD40"/>
</dbReference>
<dbReference type="RefSeq" id="XP_035578114.1">
    <property type="nucleotide sequence ID" value="XM_035722221.1"/>
</dbReference>
<dbReference type="KEGG" id="zca:113933548"/>
<keyword evidence="3" id="KW-1185">Reference proteome</keyword>
<feature type="non-terminal residue" evidence="4">
    <location>
        <position position="1"/>
    </location>
</feature>
<name>A0A6P9EX37_ZALCA</name>
<dbReference type="Proteomes" id="UP000515165">
    <property type="component" value="Chromosome 10"/>
</dbReference>
<sequence>NVKPNKPVSEGLSSSILLFTPLNTGAPEDKNGPTADVCSHAFPTLGTTPAFGSQTHCEKVCAEAVGPTCSTPQLPHLKDSDQKQRNGWASPSKSDCSLVVSGREGQPSCDCDSGPQATPLPPESVPLKTVSCVEIHTWSRGKQSTEQTEVTDLPAYDSLNPGPPSIGFKVKEPFRFCSVDVSAMWWERAGFKEPCIITACEYVVSLWTPLNTCDGKNFIPGTSQRFPVLQIVPVPDVCNLVCVLWEIWKSEKSGHYFVPLMVNVKSKYY</sequence>
<evidence type="ECO:0000259" key="2">
    <source>
        <dbReference type="Pfam" id="PF16756"/>
    </source>
</evidence>
<evidence type="ECO:0000313" key="3">
    <source>
        <dbReference type="Proteomes" id="UP000515165"/>
    </source>
</evidence>
<dbReference type="AlphaFoldDB" id="A0A6P9EX37"/>
<dbReference type="GeneID" id="113933548"/>
<dbReference type="PANTHER" id="PTHR14662">
    <property type="entry name" value="PARTNER AND LOCALIZER OF BRCA2"/>
    <property type="match status" value="1"/>
</dbReference>
<feature type="region of interest" description="Disordered" evidence="1">
    <location>
        <begin position="71"/>
        <end position="97"/>
    </location>
</feature>
<dbReference type="GO" id="GO:0000724">
    <property type="term" value="P:double-strand break repair via homologous recombination"/>
    <property type="evidence" value="ECO:0007669"/>
    <property type="project" value="InterPro"/>
</dbReference>
<feature type="domain" description="Partner and localiser of BRCA2 WD40" evidence="2">
    <location>
        <begin position="152"/>
        <end position="243"/>
    </location>
</feature>
<organism evidence="3 4">
    <name type="scientific">Zalophus californianus</name>
    <name type="common">California sealion</name>
    <dbReference type="NCBI Taxonomy" id="9704"/>
    <lineage>
        <taxon>Eukaryota</taxon>
        <taxon>Metazoa</taxon>
        <taxon>Chordata</taxon>
        <taxon>Craniata</taxon>
        <taxon>Vertebrata</taxon>
        <taxon>Euteleostomi</taxon>
        <taxon>Mammalia</taxon>
        <taxon>Eutheria</taxon>
        <taxon>Laurasiatheria</taxon>
        <taxon>Carnivora</taxon>
        <taxon>Caniformia</taxon>
        <taxon>Pinnipedia</taxon>
        <taxon>Otariidae</taxon>
        <taxon>Zalophus</taxon>
    </lineage>
</organism>
<evidence type="ECO:0000256" key="1">
    <source>
        <dbReference type="SAM" id="MobiDB-lite"/>
    </source>
</evidence>
<dbReference type="InterPro" id="IPR015943">
    <property type="entry name" value="WD40/YVTN_repeat-like_dom_sf"/>
</dbReference>
<accession>A0A6P9EX37</accession>
<dbReference type="GO" id="GO:0003677">
    <property type="term" value="F:DNA binding"/>
    <property type="evidence" value="ECO:0007669"/>
    <property type="project" value="InterPro"/>
</dbReference>
<evidence type="ECO:0000313" key="4">
    <source>
        <dbReference type="RefSeq" id="XP_035578114.1"/>
    </source>
</evidence>